<accession>A0A519BEV4</accession>
<evidence type="ECO:0000256" key="2">
    <source>
        <dbReference type="ARBA" id="ARBA00013253"/>
    </source>
</evidence>
<dbReference type="UniPathway" id="UPA00077">
    <property type="reaction ID" value="UER00155"/>
</dbReference>
<dbReference type="SUPFAM" id="SSF55083">
    <property type="entry name" value="6-hydroxymethyl-7,8-dihydropterin pyrophosphokinase, HPPK"/>
    <property type="match status" value="2"/>
</dbReference>
<evidence type="ECO:0000256" key="1">
    <source>
        <dbReference type="ARBA" id="ARBA00005051"/>
    </source>
</evidence>
<dbReference type="GO" id="GO:0046654">
    <property type="term" value="P:tetrahydrofolate biosynthetic process"/>
    <property type="evidence" value="ECO:0007669"/>
    <property type="project" value="UniProtKB-UniPathway"/>
</dbReference>
<keyword evidence="3" id="KW-0808">Transferase</keyword>
<evidence type="ECO:0000256" key="5">
    <source>
        <dbReference type="ARBA" id="ARBA00022777"/>
    </source>
</evidence>
<evidence type="ECO:0000313" key="10">
    <source>
        <dbReference type="Proteomes" id="UP000316562"/>
    </source>
</evidence>
<evidence type="ECO:0000313" key="9">
    <source>
        <dbReference type="EMBL" id="RZD15787.1"/>
    </source>
</evidence>
<proteinExistence type="predicted"/>
<feature type="domain" description="7,8-dihydro-6-hydroxymethylpterin-pyrophosphokinase" evidence="8">
    <location>
        <begin position="4"/>
        <end position="75"/>
    </location>
</feature>
<protein>
    <recommendedName>
        <fullName evidence="2">2-amino-4-hydroxy-6-hydroxymethyldihydropteridine diphosphokinase</fullName>
        <ecNumber evidence="2">2.7.6.3</ecNumber>
    </recommendedName>
</protein>
<comment type="caution">
    <text evidence="9">The sequence shown here is derived from an EMBL/GenBank/DDBJ whole genome shotgun (WGS) entry which is preliminary data.</text>
</comment>
<dbReference type="PANTHER" id="PTHR43071:SF1">
    <property type="entry name" value="2-AMINO-4-HYDROXY-6-HYDROXYMETHYLDIHYDROPTERIDINE PYROPHOSPHOKINASE"/>
    <property type="match status" value="1"/>
</dbReference>
<dbReference type="GO" id="GO:0046656">
    <property type="term" value="P:folic acid biosynthetic process"/>
    <property type="evidence" value="ECO:0007669"/>
    <property type="project" value="UniProtKB-KW"/>
</dbReference>
<dbReference type="Gene3D" id="3.30.70.560">
    <property type="entry name" value="7,8-Dihydro-6-hydroxymethylpterin-pyrophosphokinase HPPK"/>
    <property type="match status" value="2"/>
</dbReference>
<dbReference type="InterPro" id="IPR035907">
    <property type="entry name" value="Hppk_sf"/>
</dbReference>
<evidence type="ECO:0000256" key="7">
    <source>
        <dbReference type="ARBA" id="ARBA00022909"/>
    </source>
</evidence>
<dbReference type="Proteomes" id="UP000316562">
    <property type="component" value="Unassembled WGS sequence"/>
</dbReference>
<keyword evidence="6" id="KW-0067">ATP-binding</keyword>
<dbReference type="GO" id="GO:0016301">
    <property type="term" value="F:kinase activity"/>
    <property type="evidence" value="ECO:0007669"/>
    <property type="project" value="UniProtKB-KW"/>
</dbReference>
<organism evidence="9 10">
    <name type="scientific">Acididesulfobacter guangdongensis</name>
    <dbReference type="NCBI Taxonomy" id="2597225"/>
    <lineage>
        <taxon>Bacteria</taxon>
        <taxon>Deltaproteobacteria</taxon>
        <taxon>Candidatus Acidulodesulfobacterales</taxon>
        <taxon>Candidatus Acididesulfobacter</taxon>
    </lineage>
</organism>
<evidence type="ECO:0000259" key="8">
    <source>
        <dbReference type="Pfam" id="PF01288"/>
    </source>
</evidence>
<dbReference type="EC" id="2.7.6.3" evidence="2"/>
<dbReference type="PANTHER" id="PTHR43071">
    <property type="entry name" value="2-AMINO-4-HYDROXY-6-HYDROXYMETHYLDIHYDROPTERIDINE PYROPHOSPHOKINASE"/>
    <property type="match status" value="1"/>
</dbReference>
<name>A0A519BEV4_ACIG2</name>
<feature type="domain" description="7,8-dihydro-6-hydroxymethylpterin-pyrophosphokinase" evidence="8">
    <location>
        <begin position="151"/>
        <end position="228"/>
    </location>
</feature>
<comment type="pathway">
    <text evidence="1">Cofactor biosynthesis; tetrahydrofolate biosynthesis; 2-amino-4-hydroxy-6-hydroxymethyl-7,8-dihydropteridine diphosphate from 7,8-dihydroneopterin triphosphate: step 4/4.</text>
</comment>
<dbReference type="GO" id="GO:0003848">
    <property type="term" value="F:2-amino-4-hydroxy-6-hydroxymethyldihydropteridine diphosphokinase activity"/>
    <property type="evidence" value="ECO:0007669"/>
    <property type="project" value="UniProtKB-EC"/>
</dbReference>
<evidence type="ECO:0000256" key="3">
    <source>
        <dbReference type="ARBA" id="ARBA00022679"/>
    </source>
</evidence>
<keyword evidence="4" id="KW-0547">Nucleotide-binding</keyword>
<keyword evidence="5 9" id="KW-0418">Kinase</keyword>
<keyword evidence="7" id="KW-0289">Folate biosynthesis</keyword>
<gene>
    <name evidence="9" type="ORF">EVJ46_09715</name>
</gene>
<dbReference type="Pfam" id="PF01288">
    <property type="entry name" value="HPPK"/>
    <property type="match status" value="2"/>
</dbReference>
<dbReference type="AlphaFoldDB" id="A0A519BEV4"/>
<dbReference type="InterPro" id="IPR000550">
    <property type="entry name" value="Hppk"/>
</dbReference>
<dbReference type="CDD" id="cd00483">
    <property type="entry name" value="HPPK"/>
    <property type="match status" value="1"/>
</dbReference>
<evidence type="ECO:0000256" key="6">
    <source>
        <dbReference type="ARBA" id="ARBA00022840"/>
    </source>
</evidence>
<sequence>MDVYLGLGSNLGNKEVNLINAISLINLIKLNNGGVLKLIKASRVYKTSPVGFSEDECKKGVIPVFLNCVVLYKYENKIDNNCICSDYLTTGSSYSDAKPNQSALNLSNDYLTDSDCSDDNSWIIKSAEISELDDNDKIMTDYAHRDYENIGSDLLFKIKNIEKLIGRKFDYKNEGKDLFIKYRPREIDIDILLLDERIFSHPHPPVLNIPHKELKNRKFVLQPLLDIDENITDPLTKKLYKNILSDFIETEEGKSQFIEPYGVFSDNYLMINKI</sequence>
<dbReference type="GO" id="GO:0005524">
    <property type="term" value="F:ATP binding"/>
    <property type="evidence" value="ECO:0007669"/>
    <property type="project" value="UniProtKB-KW"/>
</dbReference>
<dbReference type="EMBL" id="SGBC01000004">
    <property type="protein sequence ID" value="RZD15787.1"/>
    <property type="molecule type" value="Genomic_DNA"/>
</dbReference>
<evidence type="ECO:0000256" key="4">
    <source>
        <dbReference type="ARBA" id="ARBA00022741"/>
    </source>
</evidence>
<reference evidence="9 10" key="1">
    <citation type="journal article" date="2019" name="ISME J.">
        <title>Insights into ecological role of a new deltaproteobacterial order Candidatus Acidulodesulfobacterales by metagenomics and metatranscriptomics.</title>
        <authorList>
            <person name="Tan S."/>
            <person name="Liu J."/>
            <person name="Fang Y."/>
            <person name="Hedlund B.P."/>
            <person name="Lian Z.H."/>
            <person name="Huang L.Y."/>
            <person name="Li J.T."/>
            <person name="Huang L.N."/>
            <person name="Li W.J."/>
            <person name="Jiang H.C."/>
            <person name="Dong H.L."/>
            <person name="Shu W.S."/>
        </authorList>
    </citation>
    <scope>NUCLEOTIDE SEQUENCE [LARGE SCALE GENOMIC DNA]</scope>
    <source>
        <strain evidence="9">AP2</strain>
    </source>
</reference>